<dbReference type="Proteomes" id="UP001629113">
    <property type="component" value="Unassembled WGS sequence"/>
</dbReference>
<sequence>MDELLPQMLAFPPHPPPLKPLSDDKYDEAIRSQVTLLSKCSEKDLLGKTSGGEDTLEVINPALNTVPYLFTLLAKLGESRKKRSDTEVQWLWEKISSFVVSFDPRQIRYLGEQFLKLVEEIRPLGDRIGEILNERGLAIPLLATAIQRVDPEATTLTSTHIALVKVAMATYRYELATPIVEKNILYFPGVLSQPRAKFYCDMSLPAPSYINSQTKLSEKLKTIDVLEYFLLSGMIYIGLQQWKNAMTCLESAVTYPTKDGACSKVMVTAYKKWLLCGILIDGKVPKLPRDTGSNAAKMYHILAKPYDTVATLFETASSSRLKAEIDAGENVWDADLNTGLMLYVLNAFQKFQVRKLGDIYSKISIPEIVNMTTSAETGGRITTEAAEQLIQSMIADGSLHATMSQSPNKPSILTFTPGGHMLSEIEMQRELSATTRNIMKLSQDIKLTDHMLMNEKEYVRYKVKENKHKATNMVHYNENATPINELDWQGDDEDLMTGEY</sequence>
<keyword evidence="4" id="KW-1185">Reference proteome</keyword>
<name>A0ABR4PMS4_9HELO</name>
<comment type="caution">
    <text evidence="3">The sequence shown here is derived from an EMBL/GenBank/DDBJ whole genome shotgun (WGS) entry which is preliminary data.</text>
</comment>
<accession>A0ABR4PMS4</accession>
<dbReference type="InterPro" id="IPR055089">
    <property type="entry name" value="COP9_N"/>
</dbReference>
<dbReference type="PANTHER" id="PTHR10758">
    <property type="entry name" value="26S PROTEASOME NON-ATPASE REGULATORY SUBUNIT 3/COP9 SIGNALOSOME COMPLEX SUBUNIT 3"/>
    <property type="match status" value="1"/>
</dbReference>
<dbReference type="EMBL" id="JBFCZG010000003">
    <property type="protein sequence ID" value="KAL3424639.1"/>
    <property type="molecule type" value="Genomic_DNA"/>
</dbReference>
<feature type="domain" description="COP9 signalosome complex subunit 3 N-terminal helical repeats" evidence="2">
    <location>
        <begin position="44"/>
        <end position="291"/>
    </location>
</feature>
<dbReference type="Pfam" id="PF22788">
    <property type="entry name" value="COP9_hel_rpt"/>
    <property type="match status" value="1"/>
</dbReference>
<evidence type="ECO:0000313" key="4">
    <source>
        <dbReference type="Proteomes" id="UP001629113"/>
    </source>
</evidence>
<reference evidence="3 4" key="1">
    <citation type="submission" date="2024-06" db="EMBL/GenBank/DDBJ databases">
        <title>Complete genome of Phlyctema vagabunda strain 19-DSS-EL-015.</title>
        <authorList>
            <person name="Fiorenzani C."/>
        </authorList>
    </citation>
    <scope>NUCLEOTIDE SEQUENCE [LARGE SCALE GENOMIC DNA]</scope>
    <source>
        <strain evidence="3 4">19-DSS-EL-015</strain>
    </source>
</reference>
<keyword evidence="1" id="KW-0963">Cytoplasm</keyword>
<dbReference type="PANTHER" id="PTHR10758:SF1">
    <property type="entry name" value="COP9 SIGNALOSOME COMPLEX SUBUNIT 3"/>
    <property type="match status" value="1"/>
</dbReference>
<protein>
    <submittedName>
        <fullName evidence="3">COP9 signalosome complex subunit 3</fullName>
    </submittedName>
</protein>
<dbReference type="InterPro" id="IPR050756">
    <property type="entry name" value="CSN3"/>
</dbReference>
<proteinExistence type="predicted"/>
<organism evidence="3 4">
    <name type="scientific">Phlyctema vagabunda</name>
    <dbReference type="NCBI Taxonomy" id="108571"/>
    <lineage>
        <taxon>Eukaryota</taxon>
        <taxon>Fungi</taxon>
        <taxon>Dikarya</taxon>
        <taxon>Ascomycota</taxon>
        <taxon>Pezizomycotina</taxon>
        <taxon>Leotiomycetes</taxon>
        <taxon>Helotiales</taxon>
        <taxon>Dermateaceae</taxon>
        <taxon>Phlyctema</taxon>
    </lineage>
</organism>
<evidence type="ECO:0000313" key="3">
    <source>
        <dbReference type="EMBL" id="KAL3424639.1"/>
    </source>
</evidence>
<gene>
    <name evidence="3" type="ORF">PVAG01_03920</name>
</gene>
<evidence type="ECO:0000256" key="1">
    <source>
        <dbReference type="ARBA" id="ARBA00022490"/>
    </source>
</evidence>
<evidence type="ECO:0000259" key="2">
    <source>
        <dbReference type="Pfam" id="PF22788"/>
    </source>
</evidence>